<reference evidence="2 3" key="1">
    <citation type="journal article" date="2020" name="BMC Genomics">
        <title>Intraspecific diversification of the crop wild relative Brassica cretica Lam. using demographic model selection.</title>
        <authorList>
            <person name="Kioukis A."/>
            <person name="Michalopoulou V.A."/>
            <person name="Briers L."/>
            <person name="Pirintsos S."/>
            <person name="Studholme D.J."/>
            <person name="Pavlidis P."/>
            <person name="Sarris P.F."/>
        </authorList>
    </citation>
    <scope>NUCLEOTIDE SEQUENCE [LARGE SCALE GENOMIC DNA]</scope>
    <source>
        <strain evidence="3">cv. PFS-1207/04</strain>
    </source>
</reference>
<proteinExistence type="predicted"/>
<feature type="region of interest" description="Disordered" evidence="1">
    <location>
        <begin position="1"/>
        <end position="42"/>
    </location>
</feature>
<accession>A0ABQ7E4Q7</accession>
<evidence type="ECO:0000313" key="2">
    <source>
        <dbReference type="EMBL" id="KAF3591781.1"/>
    </source>
</evidence>
<keyword evidence="3" id="KW-1185">Reference proteome</keyword>
<organism evidence="2 3">
    <name type="scientific">Brassica cretica</name>
    <name type="common">Mustard</name>
    <dbReference type="NCBI Taxonomy" id="69181"/>
    <lineage>
        <taxon>Eukaryota</taxon>
        <taxon>Viridiplantae</taxon>
        <taxon>Streptophyta</taxon>
        <taxon>Embryophyta</taxon>
        <taxon>Tracheophyta</taxon>
        <taxon>Spermatophyta</taxon>
        <taxon>Magnoliopsida</taxon>
        <taxon>eudicotyledons</taxon>
        <taxon>Gunneridae</taxon>
        <taxon>Pentapetalae</taxon>
        <taxon>rosids</taxon>
        <taxon>malvids</taxon>
        <taxon>Brassicales</taxon>
        <taxon>Brassicaceae</taxon>
        <taxon>Brassiceae</taxon>
        <taxon>Brassica</taxon>
    </lineage>
</organism>
<comment type="caution">
    <text evidence="2">The sequence shown here is derived from an EMBL/GenBank/DDBJ whole genome shotgun (WGS) entry which is preliminary data.</text>
</comment>
<protein>
    <submittedName>
        <fullName evidence="2">Uncharacterized protein</fullName>
    </submittedName>
</protein>
<name>A0ABQ7E4Q7_BRACR</name>
<dbReference type="EMBL" id="QGKV02000299">
    <property type="protein sequence ID" value="KAF3591781.1"/>
    <property type="molecule type" value="Genomic_DNA"/>
</dbReference>
<evidence type="ECO:0000313" key="3">
    <source>
        <dbReference type="Proteomes" id="UP000266723"/>
    </source>
</evidence>
<sequence>MRIAAQQGQRLTYGWGDTVKSRSGPSDVRHRPRPSRPGSGLTFWVPGSCPQVPGSYPRVWVPASSLRLPGRSSSTSQPPRQGFTPRGPSLSTSSQPMNPCDYYQPDEEICSLQHVYKSILWLRPRSQAHQRGPSMLTEAHRHIMLTAAYRQVYHLFWPCAL</sequence>
<feature type="compositionally biased region" description="Polar residues" evidence="1">
    <location>
        <begin position="1"/>
        <end position="10"/>
    </location>
</feature>
<gene>
    <name evidence="2" type="ORF">DY000_02020076</name>
</gene>
<dbReference type="Proteomes" id="UP000266723">
    <property type="component" value="Unassembled WGS sequence"/>
</dbReference>
<evidence type="ECO:0000256" key="1">
    <source>
        <dbReference type="SAM" id="MobiDB-lite"/>
    </source>
</evidence>
<feature type="region of interest" description="Disordered" evidence="1">
    <location>
        <begin position="67"/>
        <end position="97"/>
    </location>
</feature>